<comment type="caution">
    <text evidence="2">The sequence shown here is derived from an EMBL/GenBank/DDBJ whole genome shotgun (WGS) entry which is preliminary data.</text>
</comment>
<keyword evidence="3" id="KW-1185">Reference proteome</keyword>
<dbReference type="EMBL" id="SDAM02005225">
    <property type="protein sequence ID" value="KAH6819928.1"/>
    <property type="molecule type" value="Genomic_DNA"/>
</dbReference>
<evidence type="ECO:0000313" key="3">
    <source>
        <dbReference type="Proteomes" id="UP001190926"/>
    </source>
</evidence>
<sequence>MVLLCFVLDLRSLSPPVLRDLKQSLFQLANYYAISSPKINDYVDGTQSTSKPLPDRIGLCYIVRNRITCCDELKIAYNPQGKFSLRDLHRALSNLPVDAFCYESNDSGAICKDLKLTDVLSEKTVYTWEDQDKNVERKVIFISSSLVGALDSVTVKALTDAADKCVLVEFILLEQTSTHFDDSSENAKLFVKQIDSLKNCSLQTCVPGLQVLYGLAKRWFQELKDDKAVPLQAYFIFKTSLISTLNKISCNLCASFNPIVDEFNYCQTCRCHGIPLDHSSVNQTKKCSCPVTNDNLGALDIIENSVRVGEQTILYMPSFHGSPKQKKVSSIDFDVIQRTNLGSLSEGLIMGATHFVTPTIHHSDDSDKSELNCQLFQAVCRVLNSHDQGLVCSSTCNIETATETSFRLYYILLPSDKGLMLLRRLSALEEFLPMPANSHLISSFVTEEIETAVQASLLKVEVSEYNPVQHERGFHKKLNMLVKESLQFGAILPKSKEEITASNSDQQNSEDQSSKPAAGNIVTGDEAPQSDTKLGEKRSGSSLADEWEQLIVTELDSMPSPTCISTSKLDQPVISPSQGTRQLDEKTSRILERLEVPRQLKRKAASPTISCSFSTDVFGPAKKPLIPFRATESEDQGPALSQPIKPNFQRLKRKK</sequence>
<organism evidence="2 3">
    <name type="scientific">Perilla frutescens var. hirtella</name>
    <name type="common">Perilla citriodora</name>
    <name type="synonym">Perilla setoyensis</name>
    <dbReference type="NCBI Taxonomy" id="608512"/>
    <lineage>
        <taxon>Eukaryota</taxon>
        <taxon>Viridiplantae</taxon>
        <taxon>Streptophyta</taxon>
        <taxon>Embryophyta</taxon>
        <taxon>Tracheophyta</taxon>
        <taxon>Spermatophyta</taxon>
        <taxon>Magnoliopsida</taxon>
        <taxon>eudicotyledons</taxon>
        <taxon>Gunneridae</taxon>
        <taxon>Pentapetalae</taxon>
        <taxon>asterids</taxon>
        <taxon>lamiids</taxon>
        <taxon>Lamiales</taxon>
        <taxon>Lamiaceae</taxon>
        <taxon>Nepetoideae</taxon>
        <taxon>Elsholtzieae</taxon>
        <taxon>Perilla</taxon>
    </lineage>
</organism>
<feature type="region of interest" description="Disordered" evidence="1">
    <location>
        <begin position="562"/>
        <end position="583"/>
    </location>
</feature>
<feature type="compositionally biased region" description="Polar residues" evidence="1">
    <location>
        <begin position="562"/>
        <end position="581"/>
    </location>
</feature>
<dbReference type="AlphaFoldDB" id="A0AAD4IQZ2"/>
<dbReference type="PANTHER" id="PTHR38390:SF2">
    <property type="entry name" value="OS01G0103900 PROTEIN"/>
    <property type="match status" value="1"/>
</dbReference>
<dbReference type="Proteomes" id="UP001190926">
    <property type="component" value="Unassembled WGS sequence"/>
</dbReference>
<dbReference type="PANTHER" id="PTHR38390">
    <property type="entry name" value="OS01G0103900 PROTEIN"/>
    <property type="match status" value="1"/>
</dbReference>
<gene>
    <name evidence="2" type="ORF">C2S53_014572</name>
</gene>
<feature type="region of interest" description="Disordered" evidence="1">
    <location>
        <begin position="499"/>
        <end position="541"/>
    </location>
</feature>
<evidence type="ECO:0000313" key="2">
    <source>
        <dbReference type="EMBL" id="KAH6819928.1"/>
    </source>
</evidence>
<protein>
    <recommendedName>
        <fullName evidence="4">Meiosis 1 arrest protein</fullName>
    </recommendedName>
</protein>
<evidence type="ECO:0000256" key="1">
    <source>
        <dbReference type="SAM" id="MobiDB-lite"/>
    </source>
</evidence>
<evidence type="ECO:0008006" key="4">
    <source>
        <dbReference type="Google" id="ProtNLM"/>
    </source>
</evidence>
<feature type="compositionally biased region" description="Low complexity" evidence="1">
    <location>
        <begin position="502"/>
        <end position="511"/>
    </location>
</feature>
<accession>A0AAD4IQZ2</accession>
<feature type="region of interest" description="Disordered" evidence="1">
    <location>
        <begin position="629"/>
        <end position="655"/>
    </location>
</feature>
<reference evidence="2 3" key="1">
    <citation type="journal article" date="2021" name="Nat. Commun.">
        <title>Incipient diploidization of the medicinal plant Perilla within 10,000 years.</title>
        <authorList>
            <person name="Zhang Y."/>
            <person name="Shen Q."/>
            <person name="Leng L."/>
            <person name="Zhang D."/>
            <person name="Chen S."/>
            <person name="Shi Y."/>
            <person name="Ning Z."/>
            <person name="Chen S."/>
        </authorList>
    </citation>
    <scope>NUCLEOTIDE SEQUENCE [LARGE SCALE GENOMIC DNA]</scope>
    <source>
        <strain evidence="3">cv. PC099</strain>
    </source>
</reference>
<name>A0AAD4IQZ2_PERFH</name>
<proteinExistence type="predicted"/>